<proteinExistence type="predicted"/>
<keyword evidence="1" id="KW-0472">Membrane</keyword>
<protein>
    <recommendedName>
        <fullName evidence="8">Hemolysin activation/secretion protein</fullName>
    </recommendedName>
</protein>
<dbReference type="InterPro" id="IPR005565">
    <property type="entry name" value="Hemolysn_activator_HlyB_C"/>
</dbReference>
<feature type="domain" description="Haemolysin activator HlyB C-terminal" evidence="4">
    <location>
        <begin position="138"/>
        <end position="455"/>
    </location>
</feature>
<dbReference type="InterPro" id="IPR013686">
    <property type="entry name" value="Polypept-transport_assoc_ShlB"/>
</dbReference>
<reference evidence="6 7" key="1">
    <citation type="submission" date="2012-09" db="EMBL/GenBank/DDBJ databases">
        <title>Genome Sequence of alkane-degrading Bacterium Alcanivorax venustensis ISO4.</title>
        <authorList>
            <person name="Lai Q."/>
            <person name="Shao Z."/>
        </authorList>
    </citation>
    <scope>NUCLEOTIDE SEQUENCE [LARGE SCALE GENOMIC DNA]</scope>
    <source>
        <strain evidence="6 7">ISO4</strain>
    </source>
</reference>
<keyword evidence="2" id="KW-0812">Transmembrane</keyword>
<dbReference type="Pfam" id="PF08479">
    <property type="entry name" value="POTRA_2"/>
    <property type="match status" value="1"/>
</dbReference>
<evidence type="ECO:0000313" key="7">
    <source>
        <dbReference type="Proteomes" id="UP000644441"/>
    </source>
</evidence>
<evidence type="ECO:0000256" key="1">
    <source>
        <dbReference type="ARBA" id="ARBA00022452"/>
    </source>
</evidence>
<evidence type="ECO:0000259" key="4">
    <source>
        <dbReference type="Pfam" id="PF03865"/>
    </source>
</evidence>
<dbReference type="PANTHER" id="PTHR34597:SF6">
    <property type="entry name" value="BLR6126 PROTEIN"/>
    <property type="match status" value="1"/>
</dbReference>
<evidence type="ECO:0000313" key="6">
    <source>
        <dbReference type="EMBL" id="MBF5051810.1"/>
    </source>
</evidence>
<dbReference type="Proteomes" id="UP000644441">
    <property type="component" value="Unassembled WGS sequence"/>
</dbReference>
<keyword evidence="1" id="KW-1134">Transmembrane beta strand</keyword>
<dbReference type="Pfam" id="PF03865">
    <property type="entry name" value="ShlB"/>
    <property type="match status" value="1"/>
</dbReference>
<name>A0ABS0ACF5_9GAMM</name>
<keyword evidence="3" id="KW-0998">Cell outer membrane</keyword>
<feature type="domain" description="Polypeptide-transport-associated ShlB-type" evidence="5">
    <location>
        <begin position="2"/>
        <end position="75"/>
    </location>
</feature>
<dbReference type="PANTHER" id="PTHR34597">
    <property type="entry name" value="SLR1661 PROTEIN"/>
    <property type="match status" value="1"/>
</dbReference>
<evidence type="ECO:0000256" key="2">
    <source>
        <dbReference type="ARBA" id="ARBA00022692"/>
    </source>
</evidence>
<gene>
    <name evidence="6" type="ORF">ISO4_00412</name>
</gene>
<evidence type="ECO:0000256" key="3">
    <source>
        <dbReference type="ARBA" id="ARBA00023237"/>
    </source>
</evidence>
<comment type="caution">
    <text evidence="6">The sequence shown here is derived from an EMBL/GenBank/DDBJ whole genome shotgun (WGS) entry which is preliminary data.</text>
</comment>
<dbReference type="Gene3D" id="2.40.160.50">
    <property type="entry name" value="membrane protein fhac: a member of the omp85/tpsb transporter family"/>
    <property type="match status" value="1"/>
</dbReference>
<dbReference type="Gene3D" id="3.10.20.310">
    <property type="entry name" value="membrane protein fhac"/>
    <property type="match status" value="1"/>
</dbReference>
<dbReference type="InterPro" id="IPR051544">
    <property type="entry name" value="TPS_OM_transporter"/>
</dbReference>
<accession>A0ABS0ACF5</accession>
<sequence length="493" mass="54261">MTINEYIVRGNTVLQARDIERAVYPYLGPDKTLDDIREAQRALQAVYQDSGYQSVYVELPEQKVSGGVVYLEVVEVKVGRVRVVGAEYQSPLEIRNQVPALTSGTVPNFDLVQEELTEVNRTGKRQVMPLVKEGRIPGTMDVDLAVEDERPWSASLTLNNDYSADTEKLRTVATLSHANLWQKGHSASLTFFTAPQDTDNAEVWSFSYEAPLSKRWSARFSGYTSDSDVATVGGTNVLGRGDSYGVAAVYSLPFDGNWGHSFSAGIDFKDFEEALVFGQSEDQVPLQYAPFSFAYNGYFYTEETQGYLNVSVITAADEFPSNGSGWEEFDYKRYQASPDFAVLKVDAGSEWQLSEWILATKLGTQLASGPLVSNEQFAVGGSGSVRGYLAAEQAADDGYLASFELRTPSLAEWFGNPWSMFRFHVFAEGAQLQLQDPLPDQDDTFDLASVGIGARAEIGDSLSGSVDFGYPLTDGADTERYDPRVHFSVTAGF</sequence>
<keyword evidence="7" id="KW-1185">Reference proteome</keyword>
<dbReference type="EMBL" id="ARXR01000002">
    <property type="protein sequence ID" value="MBF5051810.1"/>
    <property type="molecule type" value="Genomic_DNA"/>
</dbReference>
<evidence type="ECO:0008006" key="8">
    <source>
        <dbReference type="Google" id="ProtNLM"/>
    </source>
</evidence>
<evidence type="ECO:0000259" key="5">
    <source>
        <dbReference type="Pfam" id="PF08479"/>
    </source>
</evidence>
<organism evidence="6 7">
    <name type="scientific">Alloalcanivorax venustensis ISO4</name>
    <dbReference type="NCBI Taxonomy" id="1177184"/>
    <lineage>
        <taxon>Bacteria</taxon>
        <taxon>Pseudomonadati</taxon>
        <taxon>Pseudomonadota</taxon>
        <taxon>Gammaproteobacteria</taxon>
        <taxon>Oceanospirillales</taxon>
        <taxon>Alcanivoracaceae</taxon>
        <taxon>Alloalcanivorax</taxon>
    </lineage>
</organism>